<keyword evidence="3" id="KW-1185">Reference proteome</keyword>
<accession>A0A1J9R7J5</accession>
<sequence>MSGTPVTPESSSRPRMTTRSASKRLQQMPTHYEEDPDLQDEGDVSFRQSAEFDDEEDETTEVIQDKGKQRQRSRSPAASVLSDSPPPTGMPTFNGDPNQPIYCTAGNLMDLMQMMLQNQQAAAAAAQ</sequence>
<dbReference type="VEuPathDB" id="FungiDB:ACJ73_05030"/>
<dbReference type="EMBL" id="LGTZ01000750">
    <property type="protein sequence ID" value="OJD23613.1"/>
    <property type="molecule type" value="Genomic_DNA"/>
</dbReference>
<evidence type="ECO:0000313" key="3">
    <source>
        <dbReference type="Proteomes" id="UP000242791"/>
    </source>
</evidence>
<dbReference type="OrthoDB" id="4190831at2759"/>
<proteinExistence type="predicted"/>
<name>A0A1J9R7J5_9EURO</name>
<comment type="caution">
    <text evidence="2">The sequence shown here is derived from an EMBL/GenBank/DDBJ whole genome shotgun (WGS) entry which is preliminary data.</text>
</comment>
<feature type="region of interest" description="Disordered" evidence="1">
    <location>
        <begin position="1"/>
        <end position="99"/>
    </location>
</feature>
<dbReference type="AlphaFoldDB" id="A0A1J9R7J5"/>
<feature type="non-terminal residue" evidence="2">
    <location>
        <position position="127"/>
    </location>
</feature>
<dbReference type="Proteomes" id="UP000242791">
    <property type="component" value="Unassembled WGS sequence"/>
</dbReference>
<evidence type="ECO:0000313" key="2">
    <source>
        <dbReference type="EMBL" id="OJD23613.1"/>
    </source>
</evidence>
<protein>
    <submittedName>
        <fullName evidence="2">Uncharacterized protein</fullName>
    </submittedName>
</protein>
<feature type="compositionally biased region" description="Polar residues" evidence="1">
    <location>
        <begin position="1"/>
        <end position="29"/>
    </location>
</feature>
<organism evidence="2 3">
    <name type="scientific">Blastomyces percursus</name>
    <dbReference type="NCBI Taxonomy" id="1658174"/>
    <lineage>
        <taxon>Eukaryota</taxon>
        <taxon>Fungi</taxon>
        <taxon>Dikarya</taxon>
        <taxon>Ascomycota</taxon>
        <taxon>Pezizomycotina</taxon>
        <taxon>Eurotiomycetes</taxon>
        <taxon>Eurotiomycetidae</taxon>
        <taxon>Onygenales</taxon>
        <taxon>Ajellomycetaceae</taxon>
        <taxon>Blastomyces</taxon>
    </lineage>
</organism>
<gene>
    <name evidence="2" type="ORF">ACJ73_05030</name>
</gene>
<reference evidence="2 3" key="1">
    <citation type="submission" date="2015-08" db="EMBL/GenBank/DDBJ databases">
        <title>Emmonsia species relationships and genome sequence.</title>
        <authorList>
            <person name="Cuomo C.A."/>
            <person name="Schwartz I.S."/>
            <person name="Kenyon C."/>
            <person name="De Hoog G.S."/>
            <person name="Govender N.P."/>
            <person name="Botha A."/>
            <person name="Moreno L."/>
            <person name="De Vries M."/>
            <person name="Munoz J.F."/>
            <person name="Stielow J.B."/>
        </authorList>
    </citation>
    <scope>NUCLEOTIDE SEQUENCE [LARGE SCALE GENOMIC DNA]</scope>
    <source>
        <strain evidence="2 3">EI222</strain>
    </source>
</reference>
<evidence type="ECO:0000256" key="1">
    <source>
        <dbReference type="SAM" id="MobiDB-lite"/>
    </source>
</evidence>
<feature type="compositionally biased region" description="Acidic residues" evidence="1">
    <location>
        <begin position="34"/>
        <end position="43"/>
    </location>
</feature>
<feature type="compositionally biased region" description="Acidic residues" evidence="1">
    <location>
        <begin position="51"/>
        <end position="60"/>
    </location>
</feature>